<name>A0A6C0AU13_9ZZZZ</name>
<organism evidence="1">
    <name type="scientific">viral metagenome</name>
    <dbReference type="NCBI Taxonomy" id="1070528"/>
    <lineage>
        <taxon>unclassified sequences</taxon>
        <taxon>metagenomes</taxon>
        <taxon>organismal metagenomes</taxon>
    </lineage>
</organism>
<reference evidence="1" key="1">
    <citation type="journal article" date="2020" name="Nature">
        <title>Giant virus diversity and host interactions through global metagenomics.</title>
        <authorList>
            <person name="Schulz F."/>
            <person name="Roux S."/>
            <person name="Paez-Espino D."/>
            <person name="Jungbluth S."/>
            <person name="Walsh D.A."/>
            <person name="Denef V.J."/>
            <person name="McMahon K.D."/>
            <person name="Konstantinidis K.T."/>
            <person name="Eloe-Fadrosh E.A."/>
            <person name="Kyrpides N.C."/>
            <person name="Woyke T."/>
        </authorList>
    </citation>
    <scope>NUCLEOTIDE SEQUENCE</scope>
    <source>
        <strain evidence="1">GVMAG-S-ERX555943-30</strain>
    </source>
</reference>
<sequence>MDVSTRPSMEYKITKNLAGDRLYSLLAYDKDYVNFNDDKIKNYRSVIFSFPERKLLSFSPPSIPILQNFVNIRDKKAHCIEPSKCVINEFIDGLMLNLFFDTRTFRWEIGVKYNTGGKQKYRYNKPSGYSMQRYIDIFKQKLQHDGELMNSPIIKMMSKNHSYTFVCSYRDEKLYLVSVYEINELYARFIQANEYENWECFSNVKGVICFPKRYYFDSCNMEEIEMDVCSQNIDGVVYTLNENGKRYKVLNYWYRIRKQLRTVNSMNVFIYLCLRRKKGPIIKKDLFKYRNERSIFYKFVEYLYDLYIRYYQKKEGISITDKWRFALEQIHNEVYKHRIIHKKERKLTKKDIFNYFEGEHPHYTLYLMDV</sequence>
<accession>A0A6C0AU13</accession>
<protein>
    <submittedName>
        <fullName evidence="1">Uncharacterized protein</fullName>
    </submittedName>
</protein>
<dbReference type="EMBL" id="MN738751">
    <property type="protein sequence ID" value="QHS83304.1"/>
    <property type="molecule type" value="Genomic_DNA"/>
</dbReference>
<proteinExistence type="predicted"/>
<dbReference type="AlphaFoldDB" id="A0A6C0AU13"/>
<evidence type="ECO:0000313" key="1">
    <source>
        <dbReference type="EMBL" id="QHS83304.1"/>
    </source>
</evidence>